<evidence type="ECO:0000313" key="2">
    <source>
        <dbReference type="EMBL" id="MBB4103002.1"/>
    </source>
</evidence>
<proteinExistence type="predicted"/>
<gene>
    <name evidence="2" type="ORF">GGQ66_001557</name>
</gene>
<keyword evidence="1" id="KW-0472">Membrane</keyword>
<evidence type="ECO:0000313" key="3">
    <source>
        <dbReference type="Proteomes" id="UP000584824"/>
    </source>
</evidence>
<feature type="transmembrane region" description="Helical" evidence="1">
    <location>
        <begin position="54"/>
        <end position="73"/>
    </location>
</feature>
<feature type="transmembrane region" description="Helical" evidence="1">
    <location>
        <begin position="12"/>
        <end position="33"/>
    </location>
</feature>
<accession>A0A7W6K0S2</accession>
<keyword evidence="1" id="KW-0812">Transmembrane</keyword>
<dbReference type="AlphaFoldDB" id="A0A7W6K0S2"/>
<protein>
    <recommendedName>
        <fullName evidence="4">LydA holin phage, holin superfamily III</fullName>
    </recommendedName>
</protein>
<comment type="caution">
    <text evidence="2">The sequence shown here is derived from an EMBL/GenBank/DDBJ whole genome shotgun (WGS) entry which is preliminary data.</text>
</comment>
<evidence type="ECO:0000256" key="1">
    <source>
        <dbReference type="SAM" id="Phobius"/>
    </source>
</evidence>
<name>A0A7W6K0S2_9HYPH</name>
<evidence type="ECO:0008006" key="4">
    <source>
        <dbReference type="Google" id="ProtNLM"/>
    </source>
</evidence>
<dbReference type="Proteomes" id="UP000584824">
    <property type="component" value="Unassembled WGS sequence"/>
</dbReference>
<dbReference type="EMBL" id="JACIDU010000005">
    <property type="protein sequence ID" value="MBB4103002.1"/>
    <property type="molecule type" value="Genomic_DNA"/>
</dbReference>
<sequence length="112" mass="12041">MSDKYQTLSAAIEAWGGGALLNGLGVLFARLMWHVGRVRKGERRFFGPELVYELPIAFGMAIFGESVAAWIGLPSPSSTALVAGLAYLGPRGAEVLFTKWFDRKYGGGNGCN</sequence>
<reference evidence="2 3" key="1">
    <citation type="submission" date="2020-08" db="EMBL/GenBank/DDBJ databases">
        <title>Genomic Encyclopedia of Type Strains, Phase IV (KMG-IV): sequencing the most valuable type-strain genomes for metagenomic binning, comparative biology and taxonomic classification.</title>
        <authorList>
            <person name="Goeker M."/>
        </authorList>
    </citation>
    <scope>NUCLEOTIDE SEQUENCE [LARGE SCALE GENOMIC DNA]</scope>
    <source>
        <strain evidence="2 3">DSM 26385</strain>
    </source>
</reference>
<dbReference type="Pfam" id="PF16083">
    <property type="entry name" value="Phage_holin_3_3"/>
    <property type="match status" value="1"/>
</dbReference>
<organism evidence="2 3">
    <name type="scientific">Allorhizobium borbori</name>
    <dbReference type="NCBI Taxonomy" id="485907"/>
    <lineage>
        <taxon>Bacteria</taxon>
        <taxon>Pseudomonadati</taxon>
        <taxon>Pseudomonadota</taxon>
        <taxon>Alphaproteobacteria</taxon>
        <taxon>Hyphomicrobiales</taxon>
        <taxon>Rhizobiaceae</taxon>
        <taxon>Rhizobium/Agrobacterium group</taxon>
        <taxon>Allorhizobium</taxon>
    </lineage>
</organism>
<dbReference type="RefSeq" id="WP_183791128.1">
    <property type="nucleotide sequence ID" value="NZ_JACIDU010000005.1"/>
</dbReference>
<keyword evidence="1" id="KW-1133">Transmembrane helix</keyword>
<dbReference type="InterPro" id="IPR032126">
    <property type="entry name" value="LydA_holin"/>
</dbReference>
<keyword evidence="3" id="KW-1185">Reference proteome</keyword>